<dbReference type="GO" id="GO:0003700">
    <property type="term" value="F:DNA-binding transcription factor activity"/>
    <property type="evidence" value="ECO:0007669"/>
    <property type="project" value="TreeGrafter"/>
</dbReference>
<evidence type="ECO:0000313" key="6">
    <source>
        <dbReference type="Proteomes" id="UP000077177"/>
    </source>
</evidence>
<dbReference type="PROSITE" id="PS50932">
    <property type="entry name" value="HTH_LACI_2"/>
    <property type="match status" value="1"/>
</dbReference>
<dbReference type="InterPro" id="IPR025997">
    <property type="entry name" value="SBP_2_dom"/>
</dbReference>
<organism evidence="5 6">
    <name type="scientific">Flavisolibacter tropicus</name>
    <dbReference type="NCBI Taxonomy" id="1492898"/>
    <lineage>
        <taxon>Bacteria</taxon>
        <taxon>Pseudomonadati</taxon>
        <taxon>Bacteroidota</taxon>
        <taxon>Chitinophagia</taxon>
        <taxon>Chitinophagales</taxon>
        <taxon>Chitinophagaceae</taxon>
        <taxon>Flavisolibacter</taxon>
    </lineage>
</organism>
<evidence type="ECO:0000256" key="2">
    <source>
        <dbReference type="ARBA" id="ARBA00023125"/>
    </source>
</evidence>
<keyword evidence="1" id="KW-0805">Transcription regulation</keyword>
<evidence type="ECO:0000256" key="3">
    <source>
        <dbReference type="ARBA" id="ARBA00023163"/>
    </source>
</evidence>
<dbReference type="CDD" id="cd01392">
    <property type="entry name" value="HTH_LacI"/>
    <property type="match status" value="1"/>
</dbReference>
<protein>
    <submittedName>
        <fullName evidence="5">Transcriptional regulator</fullName>
    </submittedName>
</protein>
<keyword evidence="3" id="KW-0804">Transcription</keyword>
<dbReference type="SMART" id="SM00354">
    <property type="entry name" value="HTH_LACI"/>
    <property type="match status" value="1"/>
</dbReference>
<dbReference type="Gene3D" id="1.10.260.40">
    <property type="entry name" value="lambda repressor-like DNA-binding domains"/>
    <property type="match status" value="1"/>
</dbReference>
<dbReference type="RefSeq" id="WP_066405574.1">
    <property type="nucleotide sequence ID" value="NZ_CP011390.1"/>
</dbReference>
<feature type="domain" description="HTH lacI-type" evidence="4">
    <location>
        <begin position="12"/>
        <end position="63"/>
    </location>
</feature>
<dbReference type="SUPFAM" id="SSF53822">
    <property type="entry name" value="Periplasmic binding protein-like I"/>
    <property type="match status" value="1"/>
</dbReference>
<dbReference type="Proteomes" id="UP000077177">
    <property type="component" value="Chromosome"/>
</dbReference>
<dbReference type="PANTHER" id="PTHR30146:SF144">
    <property type="entry name" value="LACI-FAMILY TRANSCRIPTION REGULATOR"/>
    <property type="match status" value="1"/>
</dbReference>
<accession>A0A172TXI2</accession>
<dbReference type="InterPro" id="IPR000843">
    <property type="entry name" value="HTH_LacI"/>
</dbReference>
<dbReference type="OrthoDB" id="628703at2"/>
<evidence type="ECO:0000313" key="5">
    <source>
        <dbReference type="EMBL" id="ANE51483.1"/>
    </source>
</evidence>
<dbReference type="InterPro" id="IPR028082">
    <property type="entry name" value="Peripla_BP_I"/>
</dbReference>
<evidence type="ECO:0000259" key="4">
    <source>
        <dbReference type="PROSITE" id="PS50932"/>
    </source>
</evidence>
<dbReference type="STRING" id="1492898.SY85_14185"/>
<keyword evidence="2" id="KW-0238">DNA-binding</keyword>
<dbReference type="InterPro" id="IPR010982">
    <property type="entry name" value="Lambda_DNA-bd_dom_sf"/>
</dbReference>
<dbReference type="Gene3D" id="3.40.50.2300">
    <property type="match status" value="2"/>
</dbReference>
<evidence type="ECO:0000256" key="1">
    <source>
        <dbReference type="ARBA" id="ARBA00023015"/>
    </source>
</evidence>
<gene>
    <name evidence="5" type="ORF">SY85_14185</name>
</gene>
<dbReference type="CDD" id="cd06307">
    <property type="entry name" value="PBP1_sugar_binding"/>
    <property type="match status" value="1"/>
</dbReference>
<dbReference type="PROSITE" id="PS00356">
    <property type="entry name" value="HTH_LACI_1"/>
    <property type="match status" value="1"/>
</dbReference>
<dbReference type="PATRIC" id="fig|1492898.3.peg.3066"/>
<dbReference type="SUPFAM" id="SSF47413">
    <property type="entry name" value="lambda repressor-like DNA-binding domains"/>
    <property type="match status" value="1"/>
</dbReference>
<dbReference type="PANTHER" id="PTHR30146">
    <property type="entry name" value="LACI-RELATED TRANSCRIPTIONAL REPRESSOR"/>
    <property type="match status" value="1"/>
</dbReference>
<dbReference type="KEGG" id="fla:SY85_14185"/>
<dbReference type="Pfam" id="PF00356">
    <property type="entry name" value="LacI"/>
    <property type="match status" value="1"/>
</dbReference>
<dbReference type="AlphaFoldDB" id="A0A172TXI2"/>
<sequence>MKKKAQEPFGVKEIARRANVSIGTVDRVIHNREGVSEKTREKINEIIKEMNYQPNVLASRLASKKVFEIAVLIPHISKETDFWEGPLKGIQRAEAEIKRYGISVTTYFFDLKDRESFIKQAKKVIAKKPNGVLLSPLFNEEASGFANACKAKDISVVVIDTPLSDQQGLCYIGPDMYHSAYQAAHLIDFGTANKSKILFLNISEAEMDSQVEKGFKDYFKDNNKKADITTLSIRQTNARSVEKQLSTLFAEQKEIKSIFVTNSRVSAVAAFLVKSGIEDVLLIGYDILKENVKYLESGTIDFLISHKPEEQGYRAIMTLYQTLVMGADIESLTFMPIDIITRYNYTFYTN</sequence>
<reference evidence="5 6" key="2">
    <citation type="journal article" date="2016" name="Int. J. Syst. Evol. Microbiol.">
        <title>Flavisolibacter tropicus sp. nov., isolated from tropical soil.</title>
        <authorList>
            <person name="Lee J.J."/>
            <person name="Kang M.S."/>
            <person name="Kim G.S."/>
            <person name="Lee C.S."/>
            <person name="Lim S."/>
            <person name="Lee J."/>
            <person name="Roh S.H."/>
            <person name="Kang H."/>
            <person name="Ha J.M."/>
            <person name="Bae S."/>
            <person name="Jung H.Y."/>
            <person name="Kim M.K."/>
        </authorList>
    </citation>
    <scope>NUCLEOTIDE SEQUENCE [LARGE SCALE GENOMIC DNA]</scope>
    <source>
        <strain evidence="5 6">LCS9</strain>
    </source>
</reference>
<dbReference type="EMBL" id="CP011390">
    <property type="protein sequence ID" value="ANE51483.1"/>
    <property type="molecule type" value="Genomic_DNA"/>
</dbReference>
<reference evidence="6" key="1">
    <citation type="submission" date="2015-01" db="EMBL/GenBank/DDBJ databases">
        <title>Flavisolibacter sp./LCS9/ whole genome sequencing.</title>
        <authorList>
            <person name="Kim M.K."/>
            <person name="Srinivasan S."/>
            <person name="Lee J.-J."/>
        </authorList>
    </citation>
    <scope>NUCLEOTIDE SEQUENCE [LARGE SCALE GENOMIC DNA]</scope>
    <source>
        <strain evidence="6">LCS9</strain>
    </source>
</reference>
<keyword evidence="6" id="KW-1185">Reference proteome</keyword>
<name>A0A172TXI2_9BACT</name>
<dbReference type="Pfam" id="PF13407">
    <property type="entry name" value="Peripla_BP_4"/>
    <property type="match status" value="1"/>
</dbReference>
<dbReference type="GO" id="GO:0000976">
    <property type="term" value="F:transcription cis-regulatory region binding"/>
    <property type="evidence" value="ECO:0007669"/>
    <property type="project" value="TreeGrafter"/>
</dbReference>
<proteinExistence type="predicted"/>